<protein>
    <submittedName>
        <fullName evidence="1">Uncharacterized protein</fullName>
    </submittedName>
</protein>
<name>A0ABY6K0G2_9ARAC</name>
<gene>
    <name evidence="1" type="ORF">LAZ67_1007514</name>
</gene>
<dbReference type="EMBL" id="CP092863">
    <property type="protein sequence ID" value="UYV62020.1"/>
    <property type="molecule type" value="Genomic_DNA"/>
</dbReference>
<evidence type="ECO:0000313" key="1">
    <source>
        <dbReference type="EMBL" id="UYV62020.1"/>
    </source>
</evidence>
<accession>A0ABY6K0G2</accession>
<evidence type="ECO:0000313" key="2">
    <source>
        <dbReference type="Proteomes" id="UP001235939"/>
    </source>
</evidence>
<reference evidence="1 2" key="1">
    <citation type="submission" date="2022-01" db="EMBL/GenBank/DDBJ databases">
        <title>A chromosomal length assembly of Cordylochernes scorpioides.</title>
        <authorList>
            <person name="Zeh D."/>
            <person name="Zeh J."/>
        </authorList>
    </citation>
    <scope>NUCLEOTIDE SEQUENCE [LARGE SCALE GENOMIC DNA]</scope>
    <source>
        <strain evidence="1">IN4F17</strain>
        <tissue evidence="1">Whole Body</tissue>
    </source>
</reference>
<proteinExistence type="predicted"/>
<keyword evidence="2" id="KW-1185">Reference proteome</keyword>
<dbReference type="Proteomes" id="UP001235939">
    <property type="component" value="Chromosome 01"/>
</dbReference>
<organism evidence="1 2">
    <name type="scientific">Cordylochernes scorpioides</name>
    <dbReference type="NCBI Taxonomy" id="51811"/>
    <lineage>
        <taxon>Eukaryota</taxon>
        <taxon>Metazoa</taxon>
        <taxon>Ecdysozoa</taxon>
        <taxon>Arthropoda</taxon>
        <taxon>Chelicerata</taxon>
        <taxon>Arachnida</taxon>
        <taxon>Pseudoscorpiones</taxon>
        <taxon>Cheliferoidea</taxon>
        <taxon>Chernetidae</taxon>
        <taxon>Cordylochernes</taxon>
    </lineage>
</organism>
<sequence length="149" mass="17312">MQELDYTLENIDLNKTPEPDGIHAQMISNFGKNSKEILLIFPITPEKLKQYLLFEKKKRNFTNLLMIKRATGLSTSQGCKKIQDSSKFDRAILLFIHEKKTLKQVQILRLDLNNPLGRNHSNEPKALRLIMYHQRQCTKDQDAGPEGKY</sequence>